<dbReference type="CDD" id="cd00457">
    <property type="entry name" value="PEBP"/>
    <property type="match status" value="1"/>
</dbReference>
<dbReference type="SUPFAM" id="SSF49777">
    <property type="entry name" value="PEBP-like"/>
    <property type="match status" value="1"/>
</dbReference>
<dbReference type="Proteomes" id="UP001149165">
    <property type="component" value="Unassembled WGS sequence"/>
</dbReference>
<dbReference type="InterPro" id="IPR036610">
    <property type="entry name" value="PEBP-like_sf"/>
</dbReference>
<dbReference type="EMBL" id="JAPQKH010000005">
    <property type="protein sequence ID" value="KAJ5097669.1"/>
    <property type="molecule type" value="Genomic_DNA"/>
</dbReference>
<dbReference type="Pfam" id="PF01161">
    <property type="entry name" value="PBP"/>
    <property type="match status" value="1"/>
</dbReference>
<protein>
    <submittedName>
        <fullName evidence="1">PEBP-like protein</fullName>
    </submittedName>
</protein>
<dbReference type="OrthoDB" id="10251855at2759"/>
<evidence type="ECO:0000313" key="2">
    <source>
        <dbReference type="Proteomes" id="UP001149165"/>
    </source>
</evidence>
<comment type="caution">
    <text evidence="1">The sequence shown here is derived from an EMBL/GenBank/DDBJ whole genome shotgun (WGS) entry which is preliminary data.</text>
</comment>
<dbReference type="AlphaFoldDB" id="A0A9W9FCQ5"/>
<organism evidence="1 2">
    <name type="scientific">Penicillium angulare</name>
    <dbReference type="NCBI Taxonomy" id="116970"/>
    <lineage>
        <taxon>Eukaryota</taxon>
        <taxon>Fungi</taxon>
        <taxon>Dikarya</taxon>
        <taxon>Ascomycota</taxon>
        <taxon>Pezizomycotina</taxon>
        <taxon>Eurotiomycetes</taxon>
        <taxon>Eurotiomycetidae</taxon>
        <taxon>Eurotiales</taxon>
        <taxon>Aspergillaceae</taxon>
        <taxon>Penicillium</taxon>
    </lineage>
</organism>
<dbReference type="InterPro" id="IPR008914">
    <property type="entry name" value="PEBP"/>
</dbReference>
<reference evidence="1" key="2">
    <citation type="journal article" date="2023" name="IMA Fungus">
        <title>Comparative genomic study of the Penicillium genus elucidates a diverse pangenome and 15 lateral gene transfer events.</title>
        <authorList>
            <person name="Petersen C."/>
            <person name="Sorensen T."/>
            <person name="Nielsen M.R."/>
            <person name="Sondergaard T.E."/>
            <person name="Sorensen J.L."/>
            <person name="Fitzpatrick D.A."/>
            <person name="Frisvad J.C."/>
            <person name="Nielsen K.L."/>
        </authorList>
    </citation>
    <scope>NUCLEOTIDE SEQUENCE</scope>
    <source>
        <strain evidence="1">IBT 30069</strain>
    </source>
</reference>
<keyword evidence="2" id="KW-1185">Reference proteome</keyword>
<dbReference type="InterPro" id="IPR049556">
    <property type="entry name" value="PhiB"/>
</dbReference>
<accession>A0A9W9FCQ5</accession>
<reference evidence="1" key="1">
    <citation type="submission" date="2022-11" db="EMBL/GenBank/DDBJ databases">
        <authorList>
            <person name="Petersen C."/>
        </authorList>
    </citation>
    <scope>NUCLEOTIDE SEQUENCE</scope>
    <source>
        <strain evidence="1">IBT 30069</strain>
    </source>
</reference>
<sequence length="217" mass="24060">MDHLPSSIEAILGRCLAHRRGRDSLLLTRASQSVSRQPSIVLVTSSLGPSGSSISPEHTPLGENTFPTISWKLPHGLEAMVSSYVIIIEDPDAPGPQPVVLGLYYGISPHKTKLVAKDFRPLVRIPQGQRGCGETPHLAGGFRYGINWGQNIWSGPRPILAHGEHRYFFQVIALKADLVTRLRNKPLTKDWLLRELKPNDVLAWGEWIGTCERRHGS</sequence>
<gene>
    <name evidence="1" type="ORF">N7456_008390</name>
</gene>
<name>A0A9W9FCQ5_9EURO</name>
<dbReference type="PANTHER" id="PTHR30289">
    <property type="entry name" value="UNCHARACTERIZED PROTEIN YBCL-RELATED"/>
    <property type="match status" value="1"/>
</dbReference>
<evidence type="ECO:0000313" key="1">
    <source>
        <dbReference type="EMBL" id="KAJ5097669.1"/>
    </source>
</evidence>
<proteinExistence type="predicted"/>
<dbReference type="Gene3D" id="3.90.280.10">
    <property type="entry name" value="PEBP-like"/>
    <property type="match status" value="1"/>
</dbReference>
<dbReference type="PANTHER" id="PTHR30289:SF1">
    <property type="entry name" value="PEBP (PHOSPHATIDYLETHANOLAMINE-BINDING PROTEIN) FAMILY PROTEIN"/>
    <property type="match status" value="1"/>
</dbReference>